<keyword evidence="6" id="KW-0479">Metal-binding</keyword>
<keyword evidence="12" id="KW-0732">Signal</keyword>
<evidence type="ECO:0000256" key="2">
    <source>
        <dbReference type="ARBA" id="ARBA00004948"/>
    </source>
</evidence>
<evidence type="ECO:0000256" key="8">
    <source>
        <dbReference type="ARBA" id="ARBA00022977"/>
    </source>
</evidence>
<organism evidence="14 15">
    <name type="scientific">Bifidobacterium mellis</name>
    <dbReference type="NCBI Taxonomy" id="1293823"/>
    <lineage>
        <taxon>Bacteria</taxon>
        <taxon>Bacillati</taxon>
        <taxon>Actinomycetota</taxon>
        <taxon>Actinomycetes</taxon>
        <taxon>Bifidobacteriales</taxon>
        <taxon>Bifidobacteriaceae</taxon>
        <taxon>Bifidobacterium</taxon>
    </lineage>
</organism>
<evidence type="ECO:0000259" key="13">
    <source>
        <dbReference type="Pfam" id="PF09084"/>
    </source>
</evidence>
<dbReference type="InterPro" id="IPR027939">
    <property type="entry name" value="NMT1/THI5"/>
</dbReference>
<dbReference type="GO" id="GO:0016740">
    <property type="term" value="F:transferase activity"/>
    <property type="evidence" value="ECO:0007669"/>
    <property type="project" value="UniProtKB-KW"/>
</dbReference>
<feature type="chain" id="PRO_5039662943" description="Thiamine pyrimidine synthase" evidence="12">
    <location>
        <begin position="32"/>
        <end position="367"/>
    </location>
</feature>
<sequence length="367" mass="39779">MSMSENSGFRRIPGRKLIVRALALTAALCMAATSAACGSKGAENKADDGSKLSFMLDWTPNTNHVGIYVARHLGYFDKAGLKLTILPTAQAGAETSVQNGVADVGFSKLSNLATFNSQGADLRQVFNIGQHSVARWCSLASRTDIQTPKDFDGKTFVSFGSAEQTAVVKQMIRYAGGKGDFKRVTSGTNTFATLTSGKGDFAGFYANWEGVESELKGPALHCFTQADWGVPGNPDQLGFVVKNSWLQQAGHRRALTAFVKACLKGYNYALSHPDQAADILVKETKGSAIDPTLAKRSMESIVKEGYWVDSPEQKSISGLINVKDAQDYLDFQFKAGTYRDAKKADPDKAPQAKDLWTDRYVREAADQ</sequence>
<evidence type="ECO:0000256" key="5">
    <source>
        <dbReference type="ARBA" id="ARBA00022679"/>
    </source>
</evidence>
<feature type="signal peptide" evidence="12">
    <location>
        <begin position="1"/>
        <end position="31"/>
    </location>
</feature>
<evidence type="ECO:0000256" key="7">
    <source>
        <dbReference type="ARBA" id="ARBA00022898"/>
    </source>
</evidence>
<dbReference type="Proteomes" id="UP000033567">
    <property type="component" value="Unassembled WGS sequence"/>
</dbReference>
<dbReference type="InterPro" id="IPR015168">
    <property type="entry name" value="SsuA/THI5"/>
</dbReference>
<keyword evidence="8" id="KW-0784">Thiamine biosynthesis</keyword>
<protein>
    <recommendedName>
        <fullName evidence="10">Thiamine pyrimidine synthase</fullName>
    </recommendedName>
</protein>
<name>A0A0F4KZW2_9BIFI</name>
<evidence type="ECO:0000256" key="1">
    <source>
        <dbReference type="ARBA" id="ARBA00003469"/>
    </source>
</evidence>
<evidence type="ECO:0000313" key="14">
    <source>
        <dbReference type="EMBL" id="KJY52167.1"/>
    </source>
</evidence>
<dbReference type="PATRIC" id="fig|1684.5.peg.269"/>
<keyword evidence="9" id="KW-0408">Iron</keyword>
<comment type="subunit">
    <text evidence="4">Homodimer.</text>
</comment>
<evidence type="ECO:0000256" key="10">
    <source>
        <dbReference type="ARBA" id="ARBA00033171"/>
    </source>
</evidence>
<comment type="similarity">
    <text evidence="3">Belongs to the NMT1/THI5 family.</text>
</comment>
<dbReference type="GO" id="GO:0046872">
    <property type="term" value="F:metal ion binding"/>
    <property type="evidence" value="ECO:0007669"/>
    <property type="project" value="UniProtKB-KW"/>
</dbReference>
<dbReference type="Pfam" id="PF09084">
    <property type="entry name" value="NMT1"/>
    <property type="match status" value="1"/>
</dbReference>
<dbReference type="PANTHER" id="PTHR31528:SF1">
    <property type="entry name" value="4-AMINO-5-HYDROXYMETHYL-2-METHYLPYRIMIDINE PHOSPHATE SYNTHASE THI11-RELATED"/>
    <property type="match status" value="1"/>
</dbReference>
<keyword evidence="5" id="KW-0808">Transferase</keyword>
<comment type="pathway">
    <text evidence="2">Cofactor biosynthesis; thiamine diphosphate biosynthesis.</text>
</comment>
<dbReference type="Gene3D" id="3.40.190.10">
    <property type="entry name" value="Periplasmic binding protein-like II"/>
    <property type="match status" value="2"/>
</dbReference>
<gene>
    <name evidence="14" type="ORF">JF70_02560</name>
</gene>
<evidence type="ECO:0000256" key="3">
    <source>
        <dbReference type="ARBA" id="ARBA00009406"/>
    </source>
</evidence>
<comment type="caution">
    <text evidence="14">The sequence shown here is derived from an EMBL/GenBank/DDBJ whole genome shotgun (WGS) entry which is preliminary data.</text>
</comment>
<evidence type="ECO:0000256" key="11">
    <source>
        <dbReference type="ARBA" id="ARBA00048179"/>
    </source>
</evidence>
<evidence type="ECO:0000256" key="12">
    <source>
        <dbReference type="SAM" id="SignalP"/>
    </source>
</evidence>
<keyword evidence="15" id="KW-1185">Reference proteome</keyword>
<comment type="catalytic activity">
    <reaction evidence="11">
        <text>N(6)-(pyridoxal phosphate)-L-lysyl-[4-amino-5-hydroxymethyl-2-methylpyrimidine phosphate synthase] + L-histidyl-[4-amino-5-hydroxymethyl-2-methylpyrimidine phosphate synthase] + 2 Fe(3+) + 4 H2O = L-lysyl-[4-amino-5-hydroxymethyl-2-methylpyrimidine phosphate synthase] + (2S)-2-amino-5-hydroxy-4-oxopentanoyl-[4-amino-5-hydroxymethyl-2-methylpyrimidine phosphate synthase] + 4-amino-2-methyl-5-(phosphooxymethyl)pyrimidine + 3-oxopropanoate + 2 Fe(2+) + 2 H(+)</text>
        <dbReference type="Rhea" id="RHEA:65756"/>
        <dbReference type="Rhea" id="RHEA-COMP:16892"/>
        <dbReference type="Rhea" id="RHEA-COMP:16893"/>
        <dbReference type="Rhea" id="RHEA-COMP:16894"/>
        <dbReference type="Rhea" id="RHEA-COMP:16895"/>
        <dbReference type="ChEBI" id="CHEBI:15377"/>
        <dbReference type="ChEBI" id="CHEBI:15378"/>
        <dbReference type="ChEBI" id="CHEBI:29033"/>
        <dbReference type="ChEBI" id="CHEBI:29034"/>
        <dbReference type="ChEBI" id="CHEBI:29969"/>
        <dbReference type="ChEBI" id="CHEBI:29979"/>
        <dbReference type="ChEBI" id="CHEBI:33190"/>
        <dbReference type="ChEBI" id="CHEBI:58354"/>
        <dbReference type="ChEBI" id="CHEBI:143915"/>
        <dbReference type="ChEBI" id="CHEBI:157692"/>
    </reaction>
    <physiologicalReaction direction="left-to-right" evidence="11">
        <dbReference type="Rhea" id="RHEA:65757"/>
    </physiologicalReaction>
</comment>
<dbReference type="EMBL" id="JWMF01000003">
    <property type="protein sequence ID" value="KJY52167.1"/>
    <property type="molecule type" value="Genomic_DNA"/>
</dbReference>
<reference evidence="14 15" key="1">
    <citation type="submission" date="2014-12" db="EMBL/GenBank/DDBJ databases">
        <title>Comparative genomics of the lactic acid bacteria isolated from the honey bee gut.</title>
        <authorList>
            <person name="Ellegaard K.M."/>
            <person name="Tamarit D."/>
            <person name="Javelind E."/>
            <person name="Olofsson T."/>
            <person name="Andersson S.G."/>
            <person name="Vasquez A."/>
        </authorList>
    </citation>
    <scope>NUCLEOTIDE SEQUENCE [LARGE SCALE GENOMIC DNA]</scope>
    <source>
        <strain evidence="14 15">Bin7</strain>
    </source>
</reference>
<evidence type="ECO:0000256" key="9">
    <source>
        <dbReference type="ARBA" id="ARBA00023004"/>
    </source>
</evidence>
<comment type="function">
    <text evidence="1">Responsible for the formation of the pyrimidine heterocycle in the thiamine biosynthesis pathway. Catalyzes the formation of hydroxymethylpyrimidine phosphate (HMP-P) from histidine and pyridoxal phosphate (PLP). The protein uses PLP and the active site histidine to form HMP-P, generating an inactive enzyme. The enzyme can only undergo a single turnover, which suggests it is a suicide enzyme.</text>
</comment>
<proteinExistence type="inferred from homology"/>
<dbReference type="SUPFAM" id="SSF53850">
    <property type="entry name" value="Periplasmic binding protein-like II"/>
    <property type="match status" value="1"/>
</dbReference>
<dbReference type="PANTHER" id="PTHR31528">
    <property type="entry name" value="4-AMINO-5-HYDROXYMETHYL-2-METHYLPYRIMIDINE PHOSPHATE SYNTHASE THI11-RELATED"/>
    <property type="match status" value="1"/>
</dbReference>
<dbReference type="GO" id="GO:0009228">
    <property type="term" value="P:thiamine biosynthetic process"/>
    <property type="evidence" value="ECO:0007669"/>
    <property type="project" value="UniProtKB-KW"/>
</dbReference>
<dbReference type="AlphaFoldDB" id="A0A0F4KZW2"/>
<evidence type="ECO:0000313" key="15">
    <source>
        <dbReference type="Proteomes" id="UP000033567"/>
    </source>
</evidence>
<evidence type="ECO:0000256" key="6">
    <source>
        <dbReference type="ARBA" id="ARBA00022723"/>
    </source>
</evidence>
<accession>A0A0F4KZW2</accession>
<evidence type="ECO:0000256" key="4">
    <source>
        <dbReference type="ARBA" id="ARBA00011738"/>
    </source>
</evidence>
<feature type="domain" description="SsuA/THI5-like" evidence="13">
    <location>
        <begin position="61"/>
        <end position="276"/>
    </location>
</feature>
<keyword evidence="7" id="KW-0663">Pyridoxal phosphate</keyword>